<name>A0A4R5U875_9GAMM</name>
<protein>
    <recommendedName>
        <fullName evidence="5">Lipoprotein</fullName>
    </recommendedName>
</protein>
<feature type="compositionally biased region" description="Low complexity" evidence="1">
    <location>
        <begin position="57"/>
        <end position="70"/>
    </location>
</feature>
<evidence type="ECO:0000256" key="1">
    <source>
        <dbReference type="SAM" id="MobiDB-lite"/>
    </source>
</evidence>
<proteinExistence type="predicted"/>
<reference evidence="3 4" key="1">
    <citation type="submission" date="2019-03" db="EMBL/GenBank/DDBJ databases">
        <title>Luteimonas zhaokaii sp.nov., isolated from the rectal contents of Plateau pika in Yushu, Qinghai Province, China.</title>
        <authorList>
            <person name="Zhang G."/>
        </authorList>
    </citation>
    <scope>NUCLEOTIDE SEQUENCE [LARGE SCALE GENOMIC DNA]</scope>
    <source>
        <strain evidence="3 4">THG-MD21</strain>
    </source>
</reference>
<dbReference type="RefSeq" id="WP_133393756.1">
    <property type="nucleotide sequence ID" value="NZ_SMTG01000004.1"/>
</dbReference>
<dbReference type="AlphaFoldDB" id="A0A4R5U875"/>
<feature type="compositionally biased region" description="Low complexity" evidence="1">
    <location>
        <begin position="34"/>
        <end position="43"/>
    </location>
</feature>
<keyword evidence="2" id="KW-0732">Signal</keyword>
<evidence type="ECO:0000256" key="2">
    <source>
        <dbReference type="SAM" id="SignalP"/>
    </source>
</evidence>
<dbReference type="OrthoDB" id="7190642at2"/>
<feature type="chain" id="PRO_5020706373" description="Lipoprotein" evidence="2">
    <location>
        <begin position="32"/>
        <end position="200"/>
    </location>
</feature>
<feature type="compositionally biased region" description="Pro residues" evidence="1">
    <location>
        <begin position="44"/>
        <end position="56"/>
    </location>
</feature>
<feature type="signal peptide" evidence="2">
    <location>
        <begin position="1"/>
        <end position="31"/>
    </location>
</feature>
<feature type="region of interest" description="Disordered" evidence="1">
    <location>
        <begin position="34"/>
        <end position="79"/>
    </location>
</feature>
<dbReference type="Proteomes" id="UP000295543">
    <property type="component" value="Unassembled WGS sequence"/>
</dbReference>
<accession>A0A4R5U875</accession>
<keyword evidence="4" id="KW-1185">Reference proteome</keyword>
<sequence>MSDILQPFRVASIAKALACALVSAAALTACAPSAPDAATADPQAPSPAPSPAPAPVDAPAAAPASDAAGGDTNGGDGSEIRLDVLTEADMTQAALAGELACSFAEAGAQPLLLAKGDVGSDSPAQGVVKVAGYVEPVRAPGGFNGMTRNPTFTGQVKTIRIKETGEAIGGGESPPRPATLTYLRADGASRSIQGQWQCGP</sequence>
<evidence type="ECO:0000313" key="4">
    <source>
        <dbReference type="Proteomes" id="UP000295543"/>
    </source>
</evidence>
<comment type="caution">
    <text evidence="3">The sequence shown here is derived from an EMBL/GenBank/DDBJ whole genome shotgun (WGS) entry which is preliminary data.</text>
</comment>
<organism evidence="3 4">
    <name type="scientific">Luteimonas terrae</name>
    <dbReference type="NCBI Taxonomy" id="1530191"/>
    <lineage>
        <taxon>Bacteria</taxon>
        <taxon>Pseudomonadati</taxon>
        <taxon>Pseudomonadota</taxon>
        <taxon>Gammaproteobacteria</taxon>
        <taxon>Lysobacterales</taxon>
        <taxon>Lysobacteraceae</taxon>
        <taxon>Luteimonas</taxon>
    </lineage>
</organism>
<dbReference type="EMBL" id="SMTG01000004">
    <property type="protein sequence ID" value="TDK30681.1"/>
    <property type="molecule type" value="Genomic_DNA"/>
</dbReference>
<evidence type="ECO:0000313" key="3">
    <source>
        <dbReference type="EMBL" id="TDK30681.1"/>
    </source>
</evidence>
<evidence type="ECO:0008006" key="5">
    <source>
        <dbReference type="Google" id="ProtNLM"/>
    </source>
</evidence>
<gene>
    <name evidence="3" type="ORF">E2F49_09995</name>
</gene>